<dbReference type="AlphaFoldDB" id="A0A2U1APM7"/>
<organism evidence="1 2">
    <name type="scientific">Pontibacter virosus</name>
    <dbReference type="NCBI Taxonomy" id="1765052"/>
    <lineage>
        <taxon>Bacteria</taxon>
        <taxon>Pseudomonadati</taxon>
        <taxon>Bacteroidota</taxon>
        <taxon>Cytophagia</taxon>
        <taxon>Cytophagales</taxon>
        <taxon>Hymenobacteraceae</taxon>
        <taxon>Pontibacter</taxon>
    </lineage>
</organism>
<keyword evidence="2" id="KW-1185">Reference proteome</keyword>
<reference evidence="1 2" key="1">
    <citation type="submission" date="2018-04" db="EMBL/GenBank/DDBJ databases">
        <title>Genomic Encyclopedia of Type Strains, Phase IV (KMG-IV): sequencing the most valuable type-strain genomes for metagenomic binning, comparative biology and taxonomic classification.</title>
        <authorList>
            <person name="Goeker M."/>
        </authorList>
    </citation>
    <scope>NUCLEOTIDE SEQUENCE [LARGE SCALE GENOMIC DNA]</scope>
    <source>
        <strain evidence="1 2">DSM 100231</strain>
    </source>
</reference>
<comment type="caution">
    <text evidence="1">The sequence shown here is derived from an EMBL/GenBank/DDBJ whole genome shotgun (WGS) entry which is preliminary data.</text>
</comment>
<evidence type="ECO:0000313" key="2">
    <source>
        <dbReference type="Proteomes" id="UP000245466"/>
    </source>
</evidence>
<dbReference type="RefSeq" id="WP_116544989.1">
    <property type="nucleotide sequence ID" value="NZ_QEKI01000017.1"/>
</dbReference>
<dbReference type="EMBL" id="QEKI01000017">
    <property type="protein sequence ID" value="PVY38383.1"/>
    <property type="molecule type" value="Genomic_DNA"/>
</dbReference>
<name>A0A2U1APM7_9BACT</name>
<gene>
    <name evidence="1" type="ORF">C8E01_11783</name>
</gene>
<dbReference type="OrthoDB" id="839863at2"/>
<accession>A0A2U1APM7</accession>
<proteinExistence type="predicted"/>
<dbReference type="PROSITE" id="PS51257">
    <property type="entry name" value="PROKAR_LIPOPROTEIN"/>
    <property type="match status" value="1"/>
</dbReference>
<protein>
    <submittedName>
        <fullName evidence="1">Uncharacterized protein</fullName>
    </submittedName>
</protein>
<dbReference type="Proteomes" id="UP000245466">
    <property type="component" value="Unassembled WGS sequence"/>
</dbReference>
<evidence type="ECO:0000313" key="1">
    <source>
        <dbReference type="EMBL" id="PVY38383.1"/>
    </source>
</evidence>
<sequence>MKYLPNKLFVTVATMFFLTACGDISNKVDNKLNELQNKTESLDSLINKEVDKVLTLDSLINIESDKVKKLDTLINKSSSQLDSISKRGSKLLEKITN</sequence>